<keyword evidence="3" id="KW-1185">Reference proteome</keyword>
<dbReference type="Proteomes" id="UP000603227">
    <property type="component" value="Unassembled WGS sequence"/>
</dbReference>
<dbReference type="EMBL" id="BNAT01000042">
    <property type="protein sequence ID" value="GHE55801.1"/>
    <property type="molecule type" value="Genomic_DNA"/>
</dbReference>
<evidence type="ECO:0000313" key="3">
    <source>
        <dbReference type="Proteomes" id="UP000603227"/>
    </source>
</evidence>
<sequence>MASMERAGEARVRLPQLRLDELLEELRARLDAARGTRDRVHSLLEAVLSVGRELELEQALRGIVEAAAVLVDAEYARCGVPFRNGHRDDGDRGVPQTVTGDRADRWEPVLVAVGAPEGEQLCAAGVLQQYPRGRPLHHDGAYGSVDVRAEGPAHHPREQPRGPKAFLGGAGVGRHRSVGGECGPGRFPGVDGDDVRPAGRGPAARPSTARPRTRRIRRHPRR</sequence>
<reference evidence="2" key="1">
    <citation type="journal article" date="2014" name="Int. J. Syst. Evol. Microbiol.">
        <title>Complete genome sequence of Corynebacterium casei LMG S-19264T (=DSM 44701T), isolated from a smear-ripened cheese.</title>
        <authorList>
            <consortium name="US DOE Joint Genome Institute (JGI-PGF)"/>
            <person name="Walter F."/>
            <person name="Albersmeier A."/>
            <person name="Kalinowski J."/>
            <person name="Ruckert C."/>
        </authorList>
    </citation>
    <scope>NUCLEOTIDE SEQUENCE</scope>
    <source>
        <strain evidence="2">CGMCC 4.7403</strain>
    </source>
</reference>
<comment type="caution">
    <text evidence="2">The sequence shown here is derived from an EMBL/GenBank/DDBJ whole genome shotgun (WGS) entry which is preliminary data.</text>
</comment>
<reference evidence="2" key="2">
    <citation type="submission" date="2020-09" db="EMBL/GenBank/DDBJ databases">
        <authorList>
            <person name="Sun Q."/>
            <person name="Zhou Y."/>
        </authorList>
    </citation>
    <scope>NUCLEOTIDE SEQUENCE</scope>
    <source>
        <strain evidence="2">CGMCC 4.7403</strain>
    </source>
</reference>
<feature type="compositionally biased region" description="Basic residues" evidence="1">
    <location>
        <begin position="211"/>
        <end position="222"/>
    </location>
</feature>
<evidence type="ECO:0000313" key="2">
    <source>
        <dbReference type="EMBL" id="GHE55801.1"/>
    </source>
</evidence>
<evidence type="ECO:0000256" key="1">
    <source>
        <dbReference type="SAM" id="MobiDB-lite"/>
    </source>
</evidence>
<organism evidence="2 3">
    <name type="scientific">Streptomyces capitiformicae</name>
    <dbReference type="NCBI Taxonomy" id="2014920"/>
    <lineage>
        <taxon>Bacteria</taxon>
        <taxon>Bacillati</taxon>
        <taxon>Actinomycetota</taxon>
        <taxon>Actinomycetes</taxon>
        <taxon>Kitasatosporales</taxon>
        <taxon>Streptomycetaceae</taxon>
        <taxon>Streptomyces</taxon>
    </lineage>
</organism>
<accession>A0A919DL80</accession>
<gene>
    <name evidence="2" type="ORF">GCM10017771_78440</name>
</gene>
<protein>
    <submittedName>
        <fullName evidence="2">Uncharacterized protein</fullName>
    </submittedName>
</protein>
<proteinExistence type="predicted"/>
<feature type="compositionally biased region" description="Low complexity" evidence="1">
    <location>
        <begin position="198"/>
        <end position="210"/>
    </location>
</feature>
<feature type="compositionally biased region" description="Basic and acidic residues" evidence="1">
    <location>
        <begin position="147"/>
        <end position="161"/>
    </location>
</feature>
<feature type="region of interest" description="Disordered" evidence="1">
    <location>
        <begin position="135"/>
        <end position="222"/>
    </location>
</feature>
<name>A0A919DL80_9ACTN</name>
<dbReference type="AlphaFoldDB" id="A0A919DL80"/>